<dbReference type="AlphaFoldDB" id="A0A378INR8"/>
<dbReference type="PANTHER" id="PTHR34300">
    <property type="entry name" value="QUEUOSINE PRECURSOR TRANSPORTER-RELATED"/>
    <property type="match status" value="1"/>
</dbReference>
<reference evidence="3 5" key="2">
    <citation type="submission" date="2018-06" db="EMBL/GenBank/DDBJ databases">
        <authorList>
            <consortium name="Pathogen Informatics"/>
            <person name="Doyle S."/>
        </authorList>
    </citation>
    <scope>NUCLEOTIDE SEQUENCE [LARGE SCALE GENOMIC DNA]</scope>
    <source>
        <strain evidence="3 5">NCTC12438</strain>
    </source>
</reference>
<feature type="transmembrane region" description="Helical" evidence="1">
    <location>
        <begin position="138"/>
        <end position="161"/>
    </location>
</feature>
<gene>
    <name evidence="3" type="primary">yhhQ</name>
    <name evidence="2" type="ORF">Lcin_1684</name>
    <name evidence="3" type="ORF">NCTC12438_03084</name>
</gene>
<reference evidence="2 4" key="1">
    <citation type="submission" date="2015-11" db="EMBL/GenBank/DDBJ databases">
        <title>Genomic analysis of 38 Legionella species identifies large and diverse effector repertoires.</title>
        <authorList>
            <person name="Burstein D."/>
            <person name="Amaro F."/>
            <person name="Zusman T."/>
            <person name="Lifshitz Z."/>
            <person name="Cohen O."/>
            <person name="Gilbert J.A."/>
            <person name="Pupko T."/>
            <person name="Shuman H.A."/>
            <person name="Segal G."/>
        </authorList>
    </citation>
    <scope>NUCLEOTIDE SEQUENCE [LARGE SCALE GENOMIC DNA]</scope>
    <source>
        <strain evidence="2 4">CDC#72-OH-14</strain>
    </source>
</reference>
<dbReference type="GO" id="GO:0005886">
    <property type="term" value="C:plasma membrane"/>
    <property type="evidence" value="ECO:0007669"/>
    <property type="project" value="UniProtKB-SubCell"/>
</dbReference>
<dbReference type="InterPro" id="IPR003744">
    <property type="entry name" value="YhhQ"/>
</dbReference>
<comment type="subcellular location">
    <subcellularLocation>
        <location evidence="1">Cell inner membrane</location>
        <topology evidence="1">Multi-pass membrane protein</topology>
    </subcellularLocation>
</comment>
<dbReference type="OrthoDB" id="7065604at2"/>
<feature type="transmembrane region" description="Helical" evidence="1">
    <location>
        <begin position="12"/>
        <end position="31"/>
    </location>
</feature>
<dbReference type="HAMAP" id="MF_02088">
    <property type="entry name" value="Q_prec_transport"/>
    <property type="match status" value="1"/>
</dbReference>
<name>A0A378INR8_9GAMM</name>
<dbReference type="GO" id="GO:0022857">
    <property type="term" value="F:transmembrane transporter activity"/>
    <property type="evidence" value="ECO:0007669"/>
    <property type="project" value="UniProtKB-UniRule"/>
</dbReference>
<dbReference type="NCBIfam" id="NF008406">
    <property type="entry name" value="PRK11212.1"/>
    <property type="match status" value="1"/>
</dbReference>
<evidence type="ECO:0000313" key="4">
    <source>
        <dbReference type="Proteomes" id="UP000054854"/>
    </source>
</evidence>
<feature type="transmembrane region" description="Helical" evidence="1">
    <location>
        <begin position="67"/>
        <end position="86"/>
    </location>
</feature>
<evidence type="ECO:0000313" key="3">
    <source>
        <dbReference type="EMBL" id="STX36452.1"/>
    </source>
</evidence>
<comment type="function">
    <text evidence="1">Involved in the import of queuosine (Q) precursors, required for Q precursor salvage.</text>
</comment>
<dbReference type="EMBL" id="UGNX01000001">
    <property type="protein sequence ID" value="STX36452.1"/>
    <property type="molecule type" value="Genomic_DNA"/>
</dbReference>
<feature type="transmembrane region" description="Helical" evidence="1">
    <location>
        <begin position="106"/>
        <end position="126"/>
    </location>
</feature>
<dbReference type="PANTHER" id="PTHR34300:SF1">
    <property type="entry name" value="QUEUOSINE PRECURSOR TRANSPORTER"/>
    <property type="match status" value="1"/>
</dbReference>
<dbReference type="RefSeq" id="WP_058464859.1">
    <property type="nucleotide sequence ID" value="NZ_CAAAHQ010000019.1"/>
</dbReference>
<keyword evidence="1" id="KW-0812">Transmembrane</keyword>
<keyword evidence="1" id="KW-1133">Transmembrane helix</keyword>
<protein>
    <recommendedName>
        <fullName evidence="1">Probable queuosine precursor transporter</fullName>
        <shortName evidence="1">Q precursor transporter</shortName>
    </recommendedName>
</protein>
<keyword evidence="1" id="KW-0472">Membrane</keyword>
<keyword evidence="1" id="KW-1003">Cell membrane</keyword>
<proteinExistence type="inferred from homology"/>
<sequence length="212" mass="24440">MIQNKISAHRFLTVAHVFLITISNILVQYPFELFGFHTTWGAFTYPFIFILTDLTTRLSNARTARRIIFLSMIPGLLISYFIASSIEILGSLSWNSFFALHYMPLRVALGCFVAYVIGQFMDIFIFQRLRKSSSWWVAPALSTTIGNIIDTLLFFTIAFYHSTHPFLNQHWPEIAIVDVCFKITISLIAFVPIYGCVLHFFSIKYRNKVMAL</sequence>
<evidence type="ECO:0000313" key="2">
    <source>
        <dbReference type="EMBL" id="KTC86224.1"/>
    </source>
</evidence>
<organism evidence="3 5">
    <name type="scientific">Legionella cincinnatiensis</name>
    <dbReference type="NCBI Taxonomy" id="28085"/>
    <lineage>
        <taxon>Bacteria</taxon>
        <taxon>Pseudomonadati</taxon>
        <taxon>Pseudomonadota</taxon>
        <taxon>Gammaproteobacteria</taxon>
        <taxon>Legionellales</taxon>
        <taxon>Legionellaceae</taxon>
        <taxon>Legionella</taxon>
    </lineage>
</organism>
<comment type="similarity">
    <text evidence="1">Belongs to the vitamin uptake transporter (VUT/ECF) (TC 2.A.88) family. Q precursor transporter subfamily.</text>
</comment>
<evidence type="ECO:0000313" key="5">
    <source>
        <dbReference type="Proteomes" id="UP000255316"/>
    </source>
</evidence>
<feature type="transmembrane region" description="Helical" evidence="1">
    <location>
        <begin position="37"/>
        <end position="55"/>
    </location>
</feature>
<evidence type="ECO:0000256" key="1">
    <source>
        <dbReference type="HAMAP-Rule" id="MF_02088"/>
    </source>
</evidence>
<dbReference type="EMBL" id="LNXX01000027">
    <property type="protein sequence ID" value="KTC86224.1"/>
    <property type="molecule type" value="Genomic_DNA"/>
</dbReference>
<accession>A0A378INR8</accession>
<keyword evidence="1" id="KW-0997">Cell inner membrane</keyword>
<feature type="transmembrane region" description="Helical" evidence="1">
    <location>
        <begin position="181"/>
        <end position="201"/>
    </location>
</feature>
<dbReference type="STRING" id="28085.Lcin_1684"/>
<dbReference type="Proteomes" id="UP000054854">
    <property type="component" value="Unassembled WGS sequence"/>
</dbReference>
<keyword evidence="1" id="KW-0813">Transport</keyword>
<keyword evidence="4" id="KW-1185">Reference proteome</keyword>
<dbReference type="Pfam" id="PF02592">
    <property type="entry name" value="Vut_1"/>
    <property type="match status" value="1"/>
</dbReference>
<dbReference type="NCBIfam" id="TIGR00697">
    <property type="entry name" value="queuosine precursor transporter"/>
    <property type="match status" value="1"/>
</dbReference>
<dbReference type="Proteomes" id="UP000255316">
    <property type="component" value="Unassembled WGS sequence"/>
</dbReference>